<evidence type="ECO:0000313" key="2">
    <source>
        <dbReference type="Proteomes" id="UP000789860"/>
    </source>
</evidence>
<sequence>MKTIVITRDAREIEEDTINLIKEEKEINILADKQLCNIESNIFFKTQIINFYKKYNQKSKTKLIDNNSKNNEILTQHDIEVFCFKFNTFNCCLSWKCTKKINHEVAIKKWKNV</sequence>
<gene>
    <name evidence="1" type="ORF">SCALOS_LOCUS530</name>
</gene>
<reference evidence="1" key="1">
    <citation type="submission" date="2021-06" db="EMBL/GenBank/DDBJ databases">
        <authorList>
            <person name="Kallberg Y."/>
            <person name="Tangrot J."/>
            <person name="Rosling A."/>
        </authorList>
    </citation>
    <scope>NUCLEOTIDE SEQUENCE</scope>
    <source>
        <strain evidence="1">AU212A</strain>
    </source>
</reference>
<evidence type="ECO:0000313" key="1">
    <source>
        <dbReference type="EMBL" id="CAG8439701.1"/>
    </source>
</evidence>
<proteinExistence type="predicted"/>
<keyword evidence="2" id="KW-1185">Reference proteome</keyword>
<dbReference type="Proteomes" id="UP000789860">
    <property type="component" value="Unassembled WGS sequence"/>
</dbReference>
<name>A0ACA9JWB9_9GLOM</name>
<accession>A0ACA9JWB9</accession>
<protein>
    <submittedName>
        <fullName evidence="1">4849_t:CDS:1</fullName>
    </submittedName>
</protein>
<dbReference type="EMBL" id="CAJVPM010000261">
    <property type="protein sequence ID" value="CAG8439701.1"/>
    <property type="molecule type" value="Genomic_DNA"/>
</dbReference>
<organism evidence="1 2">
    <name type="scientific">Scutellospora calospora</name>
    <dbReference type="NCBI Taxonomy" id="85575"/>
    <lineage>
        <taxon>Eukaryota</taxon>
        <taxon>Fungi</taxon>
        <taxon>Fungi incertae sedis</taxon>
        <taxon>Mucoromycota</taxon>
        <taxon>Glomeromycotina</taxon>
        <taxon>Glomeromycetes</taxon>
        <taxon>Diversisporales</taxon>
        <taxon>Gigasporaceae</taxon>
        <taxon>Scutellospora</taxon>
    </lineage>
</organism>
<comment type="caution">
    <text evidence="1">The sequence shown here is derived from an EMBL/GenBank/DDBJ whole genome shotgun (WGS) entry which is preliminary data.</text>
</comment>